<dbReference type="PANTHER" id="PTHR21646">
    <property type="entry name" value="UBIQUITIN CARBOXYL-TERMINAL HYDROLASE"/>
    <property type="match status" value="1"/>
</dbReference>
<dbReference type="InterPro" id="IPR029346">
    <property type="entry name" value="USP_C"/>
</dbReference>
<dbReference type="SMART" id="SM00695">
    <property type="entry name" value="DUSP"/>
    <property type="match status" value="1"/>
</dbReference>
<dbReference type="GO" id="GO:0005634">
    <property type="term" value="C:nucleus"/>
    <property type="evidence" value="ECO:0007669"/>
    <property type="project" value="UniProtKB-SubCell"/>
</dbReference>
<dbReference type="GO" id="GO:0016579">
    <property type="term" value="P:protein deubiquitination"/>
    <property type="evidence" value="ECO:0007669"/>
    <property type="project" value="InterPro"/>
</dbReference>
<evidence type="ECO:0000256" key="8">
    <source>
        <dbReference type="ARBA" id="ARBA00022801"/>
    </source>
</evidence>
<dbReference type="GO" id="GO:0006508">
    <property type="term" value="P:proteolysis"/>
    <property type="evidence" value="ECO:0007669"/>
    <property type="project" value="UniProtKB-KW"/>
</dbReference>
<keyword evidence="6 11" id="KW-0645">Protease</keyword>
<accession>A0AAN9VBE0</accession>
<dbReference type="Gene3D" id="3.10.20.90">
    <property type="entry name" value="Phosphatidylinositol 3-kinase Catalytic Subunit, Chain A, domain 1"/>
    <property type="match status" value="1"/>
</dbReference>
<protein>
    <recommendedName>
        <fullName evidence="11">Ubiquitin carboxyl-terminal hydrolase</fullName>
        <ecNumber evidence="11">3.4.19.12</ecNumber>
    </recommendedName>
</protein>
<dbReference type="Pfam" id="PF00443">
    <property type="entry name" value="UCH"/>
    <property type="match status" value="1"/>
</dbReference>
<evidence type="ECO:0000313" key="14">
    <source>
        <dbReference type="EMBL" id="KAK7793967.1"/>
    </source>
</evidence>
<dbReference type="GO" id="GO:0005737">
    <property type="term" value="C:cytoplasm"/>
    <property type="evidence" value="ECO:0007669"/>
    <property type="project" value="UniProtKB-SubCell"/>
</dbReference>
<dbReference type="InterPro" id="IPR038765">
    <property type="entry name" value="Papain-like_cys_pep_sf"/>
</dbReference>
<gene>
    <name evidence="14" type="ORF">R5R35_003947</name>
</gene>
<reference evidence="14 15" key="1">
    <citation type="submission" date="2024-03" db="EMBL/GenBank/DDBJ databases">
        <title>The genome assembly and annotation of the cricket Gryllus longicercus Weissman &amp; Gray.</title>
        <authorList>
            <person name="Szrajer S."/>
            <person name="Gray D."/>
            <person name="Ylla G."/>
        </authorList>
    </citation>
    <scope>NUCLEOTIDE SEQUENCE [LARGE SCALE GENOMIC DNA]</scope>
    <source>
        <strain evidence="14">DAG 2021-001</strain>
        <tissue evidence="14">Whole body minus gut</tissue>
    </source>
</reference>
<dbReference type="Pfam" id="PF14533">
    <property type="entry name" value="USP7_C2"/>
    <property type="match status" value="1"/>
</dbReference>
<dbReference type="PROSITE" id="PS51283">
    <property type="entry name" value="DUSP"/>
    <property type="match status" value="1"/>
</dbReference>
<dbReference type="PROSITE" id="PS50235">
    <property type="entry name" value="USP_3"/>
    <property type="match status" value="1"/>
</dbReference>
<comment type="caution">
    <text evidence="14">The sequence shown here is derived from an EMBL/GenBank/DDBJ whole genome shotgun (WGS) entry which is preliminary data.</text>
</comment>
<evidence type="ECO:0000256" key="5">
    <source>
        <dbReference type="ARBA" id="ARBA00022490"/>
    </source>
</evidence>
<evidence type="ECO:0000256" key="1">
    <source>
        <dbReference type="ARBA" id="ARBA00000707"/>
    </source>
</evidence>
<evidence type="ECO:0000313" key="15">
    <source>
        <dbReference type="Proteomes" id="UP001378592"/>
    </source>
</evidence>
<dbReference type="Pfam" id="PF14836">
    <property type="entry name" value="Ubiquitin_3"/>
    <property type="match status" value="1"/>
</dbReference>
<proteinExistence type="inferred from homology"/>
<organism evidence="14 15">
    <name type="scientific">Gryllus longicercus</name>
    <dbReference type="NCBI Taxonomy" id="2509291"/>
    <lineage>
        <taxon>Eukaryota</taxon>
        <taxon>Metazoa</taxon>
        <taxon>Ecdysozoa</taxon>
        <taxon>Arthropoda</taxon>
        <taxon>Hexapoda</taxon>
        <taxon>Insecta</taxon>
        <taxon>Pterygota</taxon>
        <taxon>Neoptera</taxon>
        <taxon>Polyneoptera</taxon>
        <taxon>Orthoptera</taxon>
        <taxon>Ensifera</taxon>
        <taxon>Gryllidea</taxon>
        <taxon>Grylloidea</taxon>
        <taxon>Gryllidae</taxon>
        <taxon>Gryllinae</taxon>
        <taxon>Gryllus</taxon>
    </lineage>
</organism>
<dbReference type="Proteomes" id="UP001378592">
    <property type="component" value="Unassembled WGS sequence"/>
</dbReference>
<dbReference type="InterPro" id="IPR018200">
    <property type="entry name" value="USP_CS"/>
</dbReference>
<evidence type="ECO:0000256" key="4">
    <source>
        <dbReference type="ARBA" id="ARBA00009085"/>
    </source>
</evidence>
<dbReference type="EC" id="3.4.19.12" evidence="11"/>
<evidence type="ECO:0000256" key="10">
    <source>
        <dbReference type="ARBA" id="ARBA00023242"/>
    </source>
</evidence>
<dbReference type="InterPro" id="IPR050185">
    <property type="entry name" value="Ub_carboxyl-term_hydrolase"/>
</dbReference>
<dbReference type="CDD" id="cd02674">
    <property type="entry name" value="Peptidase_C19R"/>
    <property type="match status" value="1"/>
</dbReference>
<dbReference type="InterPro" id="IPR006615">
    <property type="entry name" value="Pept_C19_DUSP"/>
</dbReference>
<dbReference type="PROSITE" id="PS00973">
    <property type="entry name" value="USP_2"/>
    <property type="match status" value="1"/>
</dbReference>
<keyword evidence="9 11" id="KW-0788">Thiol protease</keyword>
<evidence type="ECO:0000259" key="13">
    <source>
        <dbReference type="PROSITE" id="PS51283"/>
    </source>
</evidence>
<dbReference type="Pfam" id="PF06337">
    <property type="entry name" value="DUSP"/>
    <property type="match status" value="1"/>
</dbReference>
<evidence type="ECO:0000256" key="7">
    <source>
        <dbReference type="ARBA" id="ARBA00022786"/>
    </source>
</evidence>
<name>A0AAN9VBE0_9ORTH</name>
<dbReference type="Gene3D" id="3.90.70.10">
    <property type="entry name" value="Cysteine proteinases"/>
    <property type="match status" value="2"/>
</dbReference>
<evidence type="ECO:0000259" key="12">
    <source>
        <dbReference type="PROSITE" id="PS50235"/>
    </source>
</evidence>
<evidence type="ECO:0000256" key="11">
    <source>
        <dbReference type="RuleBase" id="RU366025"/>
    </source>
</evidence>
<dbReference type="AlphaFoldDB" id="A0AAN9VBE0"/>
<dbReference type="Gene3D" id="3.30.2230.10">
    <property type="entry name" value="DUSP-like"/>
    <property type="match status" value="1"/>
</dbReference>
<evidence type="ECO:0000256" key="9">
    <source>
        <dbReference type="ARBA" id="ARBA00022807"/>
    </source>
</evidence>
<feature type="domain" description="USP" evidence="12">
    <location>
        <begin position="280"/>
        <end position="860"/>
    </location>
</feature>
<keyword evidence="8 11" id="KW-0378">Hydrolase</keyword>
<comment type="catalytic activity">
    <reaction evidence="1 11">
        <text>Thiol-dependent hydrolysis of ester, thioester, amide, peptide and isopeptide bonds formed by the C-terminal Gly of ubiquitin (a 76-residue protein attached to proteins as an intracellular targeting signal).</text>
        <dbReference type="EC" id="3.4.19.12"/>
    </reaction>
</comment>
<comment type="subcellular location">
    <subcellularLocation>
        <location evidence="3">Cytoplasm</location>
    </subcellularLocation>
    <subcellularLocation>
        <location evidence="2">Nucleus</location>
    </subcellularLocation>
</comment>
<keyword evidence="5" id="KW-0963">Cytoplasm</keyword>
<evidence type="ECO:0000256" key="6">
    <source>
        <dbReference type="ARBA" id="ARBA00022670"/>
    </source>
</evidence>
<evidence type="ECO:0000256" key="2">
    <source>
        <dbReference type="ARBA" id="ARBA00004123"/>
    </source>
</evidence>
<dbReference type="InterPro" id="IPR028889">
    <property type="entry name" value="USP"/>
</dbReference>
<keyword evidence="10" id="KW-0539">Nucleus</keyword>
<evidence type="ECO:0000256" key="3">
    <source>
        <dbReference type="ARBA" id="ARBA00004496"/>
    </source>
</evidence>
<dbReference type="InterPro" id="IPR001394">
    <property type="entry name" value="Peptidase_C19_UCH"/>
</dbReference>
<feature type="domain" description="DUSP" evidence="13">
    <location>
        <begin position="9"/>
        <end position="118"/>
    </location>
</feature>
<sequence>MADAQNEIPSIDIQRRETERLLAKPLVSNETWYLVHSDWFKSFKSYIRLDKNWDDGHEHEHPGPIDNSSLYKDGDATDIRDHLVEEVDYVFVPEELWHLLVKWYGMVTDQLPIPKKVIEYGRNAKNTKIEVYPLPLRLIKDFDMDKSFVHKFSKANTIGHVAKVIKELFGISDEVVIKLWGLFSPNSCDELNFSKTIEEESLFPDQVVVAEACRPDGTCIKPSKNAMNTNSMRNSLEKSGSLNMSTKNNPGPSVSRVTRFHTSYSGNNDVRCGSVTPGLCGLCNMGNTCFMNSVIQCLSNCPPLVKHFAEDEYLKDLNTENPIGMKGKIATAFGELIKIMWSGKYPFAVPNNFKEQVGTFAPQFSGYQQQDSQELLTFLLDGLHEDLNKIKQKPYIAMSDSDGRPDEIVASEAWEIYQKRNDSIIVDYFHGLLKSTVVCPDCAKISVTFDPFCHLSLPLPIRRERYIEVTFFPSDLSKKPQVITTMVPKKGHVNDLLCALSHQCGVSPDELVVTEITKHHFHKFYSSNDALENIDSKEDIAVYEVPRTESHVPVPVVLWEVNTRQAFNFSQLFGFPMILMLPRDNCTYHDIYRAILAKVYRYLNLSNVERCCCHRPDIATASTSCKCTSPENICHLLPNDLFSLHVVNASTTSVVFKLHNDGNPIQMPISDVIGRQYLAAQWTTENRKQYLNSFIQNEIDGRDSGRQKRSHKVQLKDCLELFTMCEKLGADDAWYCPDCKQHQRATKKFDLWKLPKILIIHLKRFSYSRFRRDKIDSLVEFPLRDLDMSKYIINDKHPPAKYNLIGICNHYGGMGGGHYTAYALNKIDKQWYCFDDHNVSPKTPENVVTNSAYVLFYIRSD</sequence>
<keyword evidence="7 11" id="KW-0833">Ubl conjugation pathway</keyword>
<dbReference type="SUPFAM" id="SSF54001">
    <property type="entry name" value="Cysteine proteinases"/>
    <property type="match status" value="1"/>
</dbReference>
<keyword evidence="15" id="KW-1185">Reference proteome</keyword>
<comment type="similarity">
    <text evidence="4 11">Belongs to the peptidase C19 family.</text>
</comment>
<dbReference type="PANTHER" id="PTHR21646:SF24">
    <property type="entry name" value="UBIQUITIN CARBOXYL-TERMINAL HYDROLASE"/>
    <property type="match status" value="1"/>
</dbReference>
<dbReference type="GO" id="GO:0004843">
    <property type="term" value="F:cysteine-type deubiquitinase activity"/>
    <property type="evidence" value="ECO:0007669"/>
    <property type="project" value="UniProtKB-UniRule"/>
</dbReference>
<dbReference type="InterPro" id="IPR035927">
    <property type="entry name" value="DUSP-like_sf"/>
</dbReference>
<dbReference type="PROSITE" id="PS00972">
    <property type="entry name" value="USP_1"/>
    <property type="match status" value="1"/>
</dbReference>
<dbReference type="InterPro" id="IPR028135">
    <property type="entry name" value="Ub_USP-typ"/>
</dbReference>
<dbReference type="EMBL" id="JAZDUA010000353">
    <property type="protein sequence ID" value="KAK7793967.1"/>
    <property type="molecule type" value="Genomic_DNA"/>
</dbReference>
<dbReference type="SUPFAM" id="SSF143791">
    <property type="entry name" value="DUSP-like"/>
    <property type="match status" value="1"/>
</dbReference>